<evidence type="ECO:0000313" key="2">
    <source>
        <dbReference type="EMBL" id="KAL3394302.1"/>
    </source>
</evidence>
<dbReference type="InterPro" id="IPR054722">
    <property type="entry name" value="PolX-like_BBD"/>
</dbReference>
<evidence type="ECO:0000259" key="1">
    <source>
        <dbReference type="Pfam" id="PF22936"/>
    </source>
</evidence>
<dbReference type="Pfam" id="PF22936">
    <property type="entry name" value="Pol_BBD"/>
    <property type="match status" value="1"/>
</dbReference>
<comment type="caution">
    <text evidence="2">The sequence shown here is derived from an EMBL/GenBank/DDBJ whole genome shotgun (WGS) entry which is preliminary data.</text>
</comment>
<dbReference type="Proteomes" id="UP001627154">
    <property type="component" value="Unassembled WGS sequence"/>
</dbReference>
<feature type="domain" description="Retrovirus-related Pol polyprotein from transposon TNT 1-94-like beta-barrel" evidence="1">
    <location>
        <begin position="2"/>
        <end position="53"/>
    </location>
</feature>
<organism evidence="2 3">
    <name type="scientific">Trichogramma kaykai</name>
    <dbReference type="NCBI Taxonomy" id="54128"/>
    <lineage>
        <taxon>Eukaryota</taxon>
        <taxon>Metazoa</taxon>
        <taxon>Ecdysozoa</taxon>
        <taxon>Arthropoda</taxon>
        <taxon>Hexapoda</taxon>
        <taxon>Insecta</taxon>
        <taxon>Pterygota</taxon>
        <taxon>Neoptera</taxon>
        <taxon>Endopterygota</taxon>
        <taxon>Hymenoptera</taxon>
        <taxon>Apocrita</taxon>
        <taxon>Proctotrupomorpha</taxon>
        <taxon>Chalcidoidea</taxon>
        <taxon>Trichogrammatidae</taxon>
        <taxon>Trichogramma</taxon>
    </lineage>
</organism>
<name>A0ABD2WP98_9HYME</name>
<protein>
    <recommendedName>
        <fullName evidence="1">Retrovirus-related Pol polyprotein from transposon TNT 1-94-like beta-barrel domain-containing protein</fullName>
    </recommendedName>
</protein>
<sequence>MAGKISLKAEGRGSIIVHTYDGESWTLNHLANVLYVPDLQYNLFSANAALDRGMVEISHKFETRFTKHGKTIIIGKRKHEISKLFIMQI</sequence>
<accession>A0ABD2WP98</accession>
<keyword evidence="3" id="KW-1185">Reference proteome</keyword>
<dbReference type="EMBL" id="JBJJXI010000092">
    <property type="protein sequence ID" value="KAL3394302.1"/>
    <property type="molecule type" value="Genomic_DNA"/>
</dbReference>
<proteinExistence type="predicted"/>
<gene>
    <name evidence="2" type="ORF">TKK_011323</name>
</gene>
<dbReference type="AlphaFoldDB" id="A0ABD2WP98"/>
<reference evidence="2 3" key="1">
    <citation type="journal article" date="2024" name="bioRxiv">
        <title>A reference genome for Trichogramma kaykai: A tiny desert-dwelling parasitoid wasp with competing sex-ratio distorters.</title>
        <authorList>
            <person name="Culotta J."/>
            <person name="Lindsey A.R."/>
        </authorList>
    </citation>
    <scope>NUCLEOTIDE SEQUENCE [LARGE SCALE GENOMIC DNA]</scope>
    <source>
        <strain evidence="2 3">KSX58</strain>
    </source>
</reference>
<evidence type="ECO:0000313" key="3">
    <source>
        <dbReference type="Proteomes" id="UP001627154"/>
    </source>
</evidence>